<reference evidence="1" key="2">
    <citation type="submission" date="2011-11" db="EMBL/GenBank/DDBJ databases">
        <authorList>
            <person name="Barker E."/>
        </authorList>
    </citation>
    <scope>NUCLEOTIDE SEQUENCE</scope>
    <source>
        <strain evidence="1">Birmingham 1</strain>
    </source>
</reference>
<protein>
    <submittedName>
        <fullName evidence="1">Uncharacterized protein</fullName>
    </submittedName>
</protein>
<sequence length="75" mass="8135">MSLVEIQLQNKNAVVAVKSARRLVAAARVKLAAAPLQTLPVPALNNVVSRKMVNVVVAVRKKNKLAHYFSSELNS</sequence>
<dbReference type="PATRIC" id="fig|1116213.3.peg.506"/>
<dbReference type="HOGENOM" id="CLU_2664272_0_0_14"/>
<dbReference type="EMBL" id="HE613254">
    <property type="protein sequence ID" value="CCE66984.1"/>
    <property type="molecule type" value="Genomic_DNA"/>
</dbReference>
<organism evidence="1">
    <name type="scientific">Candidatus Mycoplasma haematominutum 'Birmingham 1'</name>
    <dbReference type="NCBI Taxonomy" id="1116213"/>
    <lineage>
        <taxon>Bacteria</taxon>
        <taxon>Bacillati</taxon>
        <taxon>Mycoplasmatota</taxon>
        <taxon>Mollicutes</taxon>
        <taxon>Mycoplasmataceae</taxon>
        <taxon>Mycoplasma</taxon>
    </lineage>
</organism>
<dbReference type="KEGG" id="mhb:MHM_04660"/>
<evidence type="ECO:0000313" key="1">
    <source>
        <dbReference type="EMBL" id="CCE66984.1"/>
    </source>
</evidence>
<name>G8C3T6_9MOLU</name>
<dbReference type="AlphaFoldDB" id="G8C3T6"/>
<gene>
    <name evidence="1" type="ORF">MHM_04660</name>
</gene>
<accession>G8C3T6</accession>
<reference evidence="1" key="1">
    <citation type="submission" date="2011-11" db="EMBL/GenBank/DDBJ databases">
        <title>Complete genome sequence of Candidatus Mycoplasma haemominutum.</title>
        <authorList>
            <person name="Barker E.N."/>
            <person name="Darby A.C."/>
            <person name="Helps C.R."/>
            <person name="Peters I.R."/>
            <person name="Hughes M.A."/>
            <person name="Radford A.D."/>
            <person name="Novacco M."/>
            <person name="Boretti F."/>
            <person name="Hofmann-Lehmann R."/>
            <person name="Tasker S."/>
        </authorList>
    </citation>
    <scope>NUCLEOTIDE SEQUENCE</scope>
    <source>
        <strain evidence="1">Birmingham 1</strain>
    </source>
</reference>
<proteinExistence type="predicted"/>
<dbReference type="RefSeq" id="WP_015511849.1">
    <property type="nucleotide sequence ID" value="NC_021007.1"/>
</dbReference>